<reference evidence="1 2" key="1">
    <citation type="journal article" date="2023" name="Sci. Data">
        <title>Genome assembly of the Korean intertidal mud-creeper Batillaria attramentaria.</title>
        <authorList>
            <person name="Patra A.K."/>
            <person name="Ho P.T."/>
            <person name="Jun S."/>
            <person name="Lee S.J."/>
            <person name="Kim Y."/>
            <person name="Won Y.J."/>
        </authorList>
    </citation>
    <scope>NUCLEOTIDE SEQUENCE [LARGE SCALE GENOMIC DNA]</scope>
    <source>
        <strain evidence="1">Wonlab-2016</strain>
    </source>
</reference>
<evidence type="ECO:0000313" key="1">
    <source>
        <dbReference type="EMBL" id="KAK7508394.1"/>
    </source>
</evidence>
<keyword evidence="2" id="KW-1185">Reference proteome</keyword>
<dbReference type="AlphaFoldDB" id="A0ABD0M999"/>
<name>A0ABD0M999_9CAEN</name>
<gene>
    <name evidence="1" type="ORF">BaRGS_00000633</name>
</gene>
<protein>
    <submittedName>
        <fullName evidence="1">Uncharacterized protein</fullName>
    </submittedName>
</protein>
<comment type="caution">
    <text evidence="1">The sequence shown here is derived from an EMBL/GenBank/DDBJ whole genome shotgun (WGS) entry which is preliminary data.</text>
</comment>
<organism evidence="1 2">
    <name type="scientific">Batillaria attramentaria</name>
    <dbReference type="NCBI Taxonomy" id="370345"/>
    <lineage>
        <taxon>Eukaryota</taxon>
        <taxon>Metazoa</taxon>
        <taxon>Spiralia</taxon>
        <taxon>Lophotrochozoa</taxon>
        <taxon>Mollusca</taxon>
        <taxon>Gastropoda</taxon>
        <taxon>Caenogastropoda</taxon>
        <taxon>Sorbeoconcha</taxon>
        <taxon>Cerithioidea</taxon>
        <taxon>Batillariidae</taxon>
        <taxon>Batillaria</taxon>
    </lineage>
</organism>
<accession>A0ABD0M999</accession>
<proteinExistence type="predicted"/>
<dbReference type="EMBL" id="JACVVK020000002">
    <property type="protein sequence ID" value="KAK7508394.1"/>
    <property type="molecule type" value="Genomic_DNA"/>
</dbReference>
<dbReference type="Proteomes" id="UP001519460">
    <property type="component" value="Unassembled WGS sequence"/>
</dbReference>
<sequence>MTVFHQNSPVTSGSESLKFMDARHTGDTVERPVYAHMKRSVNKSIAGNNTGFGGRLWLIGREVTANDSLGQFQPGCFSARPLDLSRVCTVCNMRNKIKGLSPVAGGTVT</sequence>
<evidence type="ECO:0000313" key="2">
    <source>
        <dbReference type="Proteomes" id="UP001519460"/>
    </source>
</evidence>